<dbReference type="GO" id="GO:0003677">
    <property type="term" value="F:DNA binding"/>
    <property type="evidence" value="ECO:0007669"/>
    <property type="project" value="UniProtKB-KW"/>
</dbReference>
<reference evidence="10 11" key="1">
    <citation type="submission" date="2016-07" db="EMBL/GenBank/DDBJ databases">
        <title>Pervasive Adenine N6-methylation of Active Genes in Fungi.</title>
        <authorList>
            <consortium name="DOE Joint Genome Institute"/>
            <person name="Mondo S.J."/>
            <person name="Dannebaum R.O."/>
            <person name="Kuo R.C."/>
            <person name="Labutti K."/>
            <person name="Haridas S."/>
            <person name="Kuo A."/>
            <person name="Salamov A."/>
            <person name="Ahrendt S.R."/>
            <person name="Lipzen A."/>
            <person name="Sullivan W."/>
            <person name="Andreopoulos W.B."/>
            <person name="Clum A."/>
            <person name="Lindquist E."/>
            <person name="Daum C."/>
            <person name="Ramamoorthy G.K."/>
            <person name="Gryganskyi A."/>
            <person name="Culley D."/>
            <person name="Magnuson J.K."/>
            <person name="James T.Y."/>
            <person name="O'Malley M.A."/>
            <person name="Stajich J.E."/>
            <person name="Spatafora J.W."/>
            <person name="Visel A."/>
            <person name="Grigoriev I.V."/>
        </authorList>
    </citation>
    <scope>NUCLEOTIDE SEQUENCE [LARGE SCALE GENOMIC DNA]</scope>
    <source>
        <strain evidence="10 11">12-1054</strain>
    </source>
</reference>
<proteinExistence type="predicted"/>
<dbReference type="PANTHER" id="PTHR31313:SF79">
    <property type="entry name" value="C6 FINGER DOMAIN-CONTAINING PROTEIN"/>
    <property type="match status" value="1"/>
</dbReference>
<gene>
    <name evidence="10" type="ORF">BCR37DRAFT_65861</name>
</gene>
<protein>
    <submittedName>
        <fullName evidence="10">Fungal-specific transcription factor domain-domain-containing protein</fullName>
    </submittedName>
</protein>
<keyword evidence="5" id="KW-0238">DNA-binding</keyword>
<feature type="domain" description="Zn(2)-C6 fungal-type" evidence="9">
    <location>
        <begin position="50"/>
        <end position="80"/>
    </location>
</feature>
<feature type="compositionally biased region" description="Polar residues" evidence="8">
    <location>
        <begin position="1"/>
        <end position="14"/>
    </location>
</feature>
<feature type="compositionally biased region" description="Basic and acidic residues" evidence="8">
    <location>
        <begin position="108"/>
        <end position="118"/>
    </location>
</feature>
<accession>A0A1Y2F9N6</accession>
<dbReference type="STRING" id="56484.A0A1Y2F9N6"/>
<keyword evidence="7" id="KW-0539">Nucleus</keyword>
<dbReference type="Pfam" id="PF00172">
    <property type="entry name" value="Zn_clus"/>
    <property type="match status" value="1"/>
</dbReference>
<evidence type="ECO:0000259" key="9">
    <source>
        <dbReference type="PROSITE" id="PS50048"/>
    </source>
</evidence>
<dbReference type="GO" id="GO:0006351">
    <property type="term" value="P:DNA-templated transcription"/>
    <property type="evidence" value="ECO:0007669"/>
    <property type="project" value="InterPro"/>
</dbReference>
<keyword evidence="6" id="KW-0804">Transcription</keyword>
<dbReference type="GO" id="GO:0000981">
    <property type="term" value="F:DNA-binding transcription factor activity, RNA polymerase II-specific"/>
    <property type="evidence" value="ECO:0007669"/>
    <property type="project" value="InterPro"/>
</dbReference>
<dbReference type="SUPFAM" id="SSF57701">
    <property type="entry name" value="Zn2/Cys6 DNA-binding domain"/>
    <property type="match status" value="1"/>
</dbReference>
<dbReference type="OrthoDB" id="2283631at2759"/>
<feature type="region of interest" description="Disordered" evidence="8">
    <location>
        <begin position="1"/>
        <end position="23"/>
    </location>
</feature>
<dbReference type="GeneID" id="63789022"/>
<sequence length="752" mass="85676">MANNVERSSQQPARQSPDMRRADHAAQAPIQFVFIDESSRDSKRSKITRACISCRRRKIKCVWGGEICTSCQRLGTECVVQAQEGVTEVSPYTSNTRRTSGDDGEFDGSNKRAQERRLSVSTPTNSTADTQHSVSPPSSYIVPARTAAARRPAQGNRRASHKTSQGTLAMASKTPLTDSMPGVNTLTDIFGGLHIHQGGIAGYINDDAATSMNDDFYTKRMASDMFPVISEWPVTHDEIASLLPPTDLAFDLLNIFFDDLHPYLPVVNRQLFFQDYVSDRTVISPYLLLSIFALAARFSEDPRVRSLPDEPTTRGDIWWDLIQRYKDDFRDSPRLSTVQADVLNLKNLESRPETKGYWYRAWFNLSCTLRMCKDLGLHHVNRPMVTDPDAVAGRRVWQVCFIYDQMMASSQGREMQLDMSLVDLTLLPSLQLMEHDFTEEEVNLHNNFVFMVGLLKILRRGTVVFRTVGIKFPFAADASYPAISDVLEQWHKNLPDRLRYCPFKDERLSSHFVGQLHLTYCLITCLLHRPWLVSVGAYGASGEWRTHLRKCNEAARAITATYEALFRQYGSRSVQLMLRGNYFAMYVCVVATMIHAVSLTCPEQEFSEGASDFFSRSLSILDRLAVILSTPMMRKQYHQSLPHYRNNIARFSSNRANKLCMPTQRSSRRVRCIVLQRRCLKISSTTHLCPQAHSTKIHWSHMVMQASCSIMLLKIPMPGRIQVCCRCSMDPSLTQAHLQAHQHRYILMDRRR</sequence>
<evidence type="ECO:0000313" key="10">
    <source>
        <dbReference type="EMBL" id="ORY80347.1"/>
    </source>
</evidence>
<dbReference type="CDD" id="cd12148">
    <property type="entry name" value="fungal_TF_MHR"/>
    <property type="match status" value="1"/>
</dbReference>
<dbReference type="InterPro" id="IPR001138">
    <property type="entry name" value="Zn2Cys6_DnaBD"/>
</dbReference>
<name>A0A1Y2F9N6_PROLT</name>
<evidence type="ECO:0000256" key="8">
    <source>
        <dbReference type="SAM" id="MobiDB-lite"/>
    </source>
</evidence>
<organism evidence="10 11">
    <name type="scientific">Protomyces lactucae-debilis</name>
    <dbReference type="NCBI Taxonomy" id="2754530"/>
    <lineage>
        <taxon>Eukaryota</taxon>
        <taxon>Fungi</taxon>
        <taxon>Dikarya</taxon>
        <taxon>Ascomycota</taxon>
        <taxon>Taphrinomycotina</taxon>
        <taxon>Taphrinomycetes</taxon>
        <taxon>Taphrinales</taxon>
        <taxon>Protomycetaceae</taxon>
        <taxon>Protomyces</taxon>
    </lineage>
</organism>
<dbReference type="CDD" id="cd00067">
    <property type="entry name" value="GAL4"/>
    <property type="match status" value="1"/>
</dbReference>
<dbReference type="InterPro" id="IPR051615">
    <property type="entry name" value="Transcr_Regulatory_Elem"/>
</dbReference>
<keyword evidence="4" id="KW-0805">Transcription regulation</keyword>
<dbReference type="SMART" id="SM00066">
    <property type="entry name" value="GAL4"/>
    <property type="match status" value="1"/>
</dbReference>
<dbReference type="PROSITE" id="PS50048">
    <property type="entry name" value="ZN2_CY6_FUNGAL_2"/>
    <property type="match status" value="1"/>
</dbReference>
<dbReference type="GO" id="GO:0008270">
    <property type="term" value="F:zinc ion binding"/>
    <property type="evidence" value="ECO:0007669"/>
    <property type="project" value="InterPro"/>
</dbReference>
<dbReference type="Proteomes" id="UP000193685">
    <property type="component" value="Unassembled WGS sequence"/>
</dbReference>
<feature type="region of interest" description="Disordered" evidence="8">
    <location>
        <begin position="90"/>
        <end position="168"/>
    </location>
</feature>
<dbReference type="PROSITE" id="PS00463">
    <property type="entry name" value="ZN2_CY6_FUNGAL_1"/>
    <property type="match status" value="1"/>
</dbReference>
<dbReference type="GO" id="GO:0005634">
    <property type="term" value="C:nucleus"/>
    <property type="evidence" value="ECO:0007669"/>
    <property type="project" value="UniProtKB-SubCell"/>
</dbReference>
<evidence type="ECO:0000256" key="1">
    <source>
        <dbReference type="ARBA" id="ARBA00004123"/>
    </source>
</evidence>
<keyword evidence="3" id="KW-0862">Zinc</keyword>
<evidence type="ECO:0000256" key="4">
    <source>
        <dbReference type="ARBA" id="ARBA00023015"/>
    </source>
</evidence>
<keyword evidence="2" id="KW-0479">Metal-binding</keyword>
<feature type="compositionally biased region" description="Low complexity" evidence="8">
    <location>
        <begin position="143"/>
        <end position="153"/>
    </location>
</feature>
<evidence type="ECO:0000256" key="2">
    <source>
        <dbReference type="ARBA" id="ARBA00022723"/>
    </source>
</evidence>
<comment type="caution">
    <text evidence="10">The sequence shown here is derived from an EMBL/GenBank/DDBJ whole genome shotgun (WGS) entry which is preliminary data.</text>
</comment>
<evidence type="ECO:0000256" key="3">
    <source>
        <dbReference type="ARBA" id="ARBA00022833"/>
    </source>
</evidence>
<dbReference type="Gene3D" id="4.10.240.10">
    <property type="entry name" value="Zn(2)-C6 fungal-type DNA-binding domain"/>
    <property type="match status" value="1"/>
</dbReference>
<evidence type="ECO:0000256" key="6">
    <source>
        <dbReference type="ARBA" id="ARBA00023163"/>
    </source>
</evidence>
<keyword evidence="11" id="KW-1185">Reference proteome</keyword>
<dbReference type="InterPro" id="IPR036864">
    <property type="entry name" value="Zn2-C6_fun-type_DNA-bd_sf"/>
</dbReference>
<evidence type="ECO:0000256" key="5">
    <source>
        <dbReference type="ARBA" id="ARBA00023125"/>
    </source>
</evidence>
<dbReference type="OMA" id="PSHFIGN"/>
<feature type="compositionally biased region" description="Polar residues" evidence="8">
    <location>
        <begin position="119"/>
        <end position="138"/>
    </location>
</feature>
<dbReference type="InterPro" id="IPR007219">
    <property type="entry name" value="XnlR_reg_dom"/>
</dbReference>
<evidence type="ECO:0000256" key="7">
    <source>
        <dbReference type="ARBA" id="ARBA00023242"/>
    </source>
</evidence>
<dbReference type="Pfam" id="PF04082">
    <property type="entry name" value="Fungal_trans"/>
    <property type="match status" value="1"/>
</dbReference>
<dbReference type="AlphaFoldDB" id="A0A1Y2F9N6"/>
<dbReference type="SMART" id="SM00906">
    <property type="entry name" value="Fungal_trans"/>
    <property type="match status" value="1"/>
</dbReference>
<dbReference type="RefSeq" id="XP_040724235.1">
    <property type="nucleotide sequence ID" value="XM_040872423.1"/>
</dbReference>
<dbReference type="PANTHER" id="PTHR31313">
    <property type="entry name" value="TY1 ENHANCER ACTIVATOR"/>
    <property type="match status" value="1"/>
</dbReference>
<dbReference type="EMBL" id="MCFI01000013">
    <property type="protein sequence ID" value="ORY80347.1"/>
    <property type="molecule type" value="Genomic_DNA"/>
</dbReference>
<evidence type="ECO:0000313" key="11">
    <source>
        <dbReference type="Proteomes" id="UP000193685"/>
    </source>
</evidence>
<comment type="subcellular location">
    <subcellularLocation>
        <location evidence="1">Nucleus</location>
    </subcellularLocation>
</comment>